<feature type="domain" description="Tectonic-1-3 N-terminal" evidence="1">
    <location>
        <begin position="42"/>
        <end position="133"/>
    </location>
</feature>
<dbReference type="Proteomes" id="UP000472272">
    <property type="component" value="Chromosome 8"/>
</dbReference>
<dbReference type="PANTHER" id="PTHR14611">
    <property type="entry name" value="TECTONIC FAMILY MEMBER"/>
    <property type="match status" value="1"/>
</dbReference>
<proteinExistence type="predicted"/>
<dbReference type="Pfam" id="PF25752">
    <property type="entry name" value="DUF1619_N"/>
    <property type="match status" value="1"/>
</dbReference>
<dbReference type="InterPro" id="IPR040354">
    <property type="entry name" value="TCTN1-3"/>
</dbReference>
<dbReference type="GO" id="GO:0060271">
    <property type="term" value="P:cilium assembly"/>
    <property type="evidence" value="ECO:0007669"/>
    <property type="project" value="TreeGrafter"/>
</dbReference>
<dbReference type="GeneTree" id="ENSGT00570000079101"/>
<keyword evidence="3" id="KW-1185">Reference proteome</keyword>
<dbReference type="AlphaFoldDB" id="A0A670J4D5"/>
<dbReference type="InterPro" id="IPR057724">
    <property type="entry name" value="TCTN1-3_N"/>
</dbReference>
<name>A0A670J4D5_PODMU</name>
<protein>
    <recommendedName>
        <fullName evidence="1">Tectonic-1-3 N-terminal domain-containing protein</fullName>
    </recommendedName>
</protein>
<evidence type="ECO:0000313" key="2">
    <source>
        <dbReference type="Ensembl" id="ENSPMRP00000019131.1"/>
    </source>
</evidence>
<dbReference type="GO" id="GO:0036038">
    <property type="term" value="C:MKS complex"/>
    <property type="evidence" value="ECO:0007669"/>
    <property type="project" value="TreeGrafter"/>
</dbReference>
<reference evidence="2 3" key="1">
    <citation type="journal article" date="2019" name="Proc. Natl. Acad. Sci. U.S.A.">
        <title>Regulatory changes in pterin and carotenoid genes underlie balanced color polymorphisms in the wall lizard.</title>
        <authorList>
            <person name="Andrade P."/>
            <person name="Pinho C."/>
            <person name="Perez I de Lanuza G."/>
            <person name="Afonso S."/>
            <person name="Brejcha J."/>
            <person name="Rubin C.J."/>
            <person name="Wallerman O."/>
            <person name="Pereira P."/>
            <person name="Sabatino S.J."/>
            <person name="Bellati A."/>
            <person name="Pellitteri-Rosa D."/>
            <person name="Bosakova Z."/>
            <person name="Bunikis I."/>
            <person name="Carretero M.A."/>
            <person name="Feiner N."/>
            <person name="Marsik P."/>
            <person name="Pauperio F."/>
            <person name="Salvi D."/>
            <person name="Soler L."/>
            <person name="While G.M."/>
            <person name="Uller T."/>
            <person name="Font E."/>
            <person name="Andersson L."/>
            <person name="Carneiro M."/>
        </authorList>
    </citation>
    <scope>NUCLEOTIDE SEQUENCE</scope>
</reference>
<reference evidence="2" key="2">
    <citation type="submission" date="2025-08" db="UniProtKB">
        <authorList>
            <consortium name="Ensembl"/>
        </authorList>
    </citation>
    <scope>IDENTIFICATION</scope>
</reference>
<dbReference type="GO" id="GO:1904491">
    <property type="term" value="P:protein localization to ciliary transition zone"/>
    <property type="evidence" value="ECO:0007669"/>
    <property type="project" value="TreeGrafter"/>
</dbReference>
<organism evidence="2 3">
    <name type="scientific">Podarcis muralis</name>
    <name type="common">Wall lizard</name>
    <name type="synonym">Lacerta muralis</name>
    <dbReference type="NCBI Taxonomy" id="64176"/>
    <lineage>
        <taxon>Eukaryota</taxon>
        <taxon>Metazoa</taxon>
        <taxon>Chordata</taxon>
        <taxon>Craniata</taxon>
        <taxon>Vertebrata</taxon>
        <taxon>Euteleostomi</taxon>
        <taxon>Lepidosauria</taxon>
        <taxon>Squamata</taxon>
        <taxon>Bifurcata</taxon>
        <taxon>Unidentata</taxon>
        <taxon>Episquamata</taxon>
        <taxon>Laterata</taxon>
        <taxon>Lacertibaenia</taxon>
        <taxon>Lacertidae</taxon>
        <taxon>Podarcis</taxon>
    </lineage>
</organism>
<sequence>MRLQVPLASARSWLLSATDGRMKNQGDLWFALGGGSSQLLFVKTCLFSVAELCVCDLLVDQCDVNCCCDPICTAADFSLFTMCSVPVVTGDRHLCRQQEALYSIDPTAHPPERIFQLADKVNPSIFCIQSTNICSVCL</sequence>
<accession>A0A670J4D5</accession>
<dbReference type="PANTHER" id="PTHR14611:SF1">
    <property type="entry name" value="TECTONIC-1"/>
    <property type="match status" value="1"/>
</dbReference>
<reference evidence="2" key="3">
    <citation type="submission" date="2025-09" db="UniProtKB">
        <authorList>
            <consortium name="Ensembl"/>
        </authorList>
    </citation>
    <scope>IDENTIFICATION</scope>
</reference>
<evidence type="ECO:0000259" key="1">
    <source>
        <dbReference type="Pfam" id="PF25752"/>
    </source>
</evidence>
<dbReference type="Ensembl" id="ENSPMRT00000020311.1">
    <property type="protein sequence ID" value="ENSPMRP00000019131.1"/>
    <property type="gene ID" value="ENSPMRG00000012499.1"/>
</dbReference>
<evidence type="ECO:0000313" key="3">
    <source>
        <dbReference type="Proteomes" id="UP000472272"/>
    </source>
</evidence>